<sequence length="144" mass="15984">MLCGVDSTLKSTEVNDFLDVDRFNWTRTLSTISAMSSFAAFAGDYTPFGDEPKIIAYSDGTQEACYRSNLAWFLVTGLMLPVVISMMFSSVMQNLDPTVFVDADANPDADTDADLDLDADADFELIFLKVISTFLNVDFLEDKR</sequence>
<organism evidence="2 3">
    <name type="scientific">Solanum tuberosum</name>
    <name type="common">Potato</name>
    <dbReference type="NCBI Taxonomy" id="4113"/>
    <lineage>
        <taxon>Eukaryota</taxon>
        <taxon>Viridiplantae</taxon>
        <taxon>Streptophyta</taxon>
        <taxon>Embryophyta</taxon>
        <taxon>Tracheophyta</taxon>
        <taxon>Spermatophyta</taxon>
        <taxon>Magnoliopsida</taxon>
        <taxon>eudicotyledons</taxon>
        <taxon>Gunneridae</taxon>
        <taxon>Pentapetalae</taxon>
        <taxon>asterids</taxon>
        <taxon>lamiids</taxon>
        <taxon>Solanales</taxon>
        <taxon>Solanaceae</taxon>
        <taxon>Solanoideae</taxon>
        <taxon>Solaneae</taxon>
        <taxon>Solanum</taxon>
    </lineage>
</organism>
<keyword evidence="1" id="KW-0812">Transmembrane</keyword>
<keyword evidence="3" id="KW-1185">Reference proteome</keyword>
<dbReference type="AlphaFoldDB" id="M1BBI3"/>
<evidence type="ECO:0000256" key="1">
    <source>
        <dbReference type="SAM" id="Phobius"/>
    </source>
</evidence>
<evidence type="ECO:0000313" key="3">
    <source>
        <dbReference type="Proteomes" id="UP000011115"/>
    </source>
</evidence>
<keyword evidence="1" id="KW-1133">Transmembrane helix</keyword>
<feature type="transmembrane region" description="Helical" evidence="1">
    <location>
        <begin position="70"/>
        <end position="88"/>
    </location>
</feature>
<reference evidence="2" key="2">
    <citation type="submission" date="2015-06" db="UniProtKB">
        <authorList>
            <consortium name="EnsemblPlants"/>
        </authorList>
    </citation>
    <scope>IDENTIFICATION</scope>
    <source>
        <strain evidence="2">DM1-3 516 R44</strain>
    </source>
</reference>
<protein>
    <submittedName>
        <fullName evidence="2">Uncharacterized protein</fullName>
    </submittedName>
</protein>
<dbReference type="Gramene" id="PGSC0003DMT400041554">
    <property type="protein sequence ID" value="PGSC0003DMT400041554"/>
    <property type="gene ID" value="PGSC0003DMG400016109"/>
</dbReference>
<accession>M1BBI3</accession>
<evidence type="ECO:0000313" key="2">
    <source>
        <dbReference type="EnsemblPlants" id="PGSC0003DMT400041554"/>
    </source>
</evidence>
<reference evidence="3" key="1">
    <citation type="journal article" date="2011" name="Nature">
        <title>Genome sequence and analysis of the tuber crop potato.</title>
        <authorList>
            <consortium name="The Potato Genome Sequencing Consortium"/>
        </authorList>
    </citation>
    <scope>NUCLEOTIDE SEQUENCE [LARGE SCALE GENOMIC DNA]</scope>
    <source>
        <strain evidence="3">cv. DM1-3 516 R44</strain>
    </source>
</reference>
<name>M1BBI3_SOLTU</name>
<keyword evidence="1" id="KW-0472">Membrane</keyword>
<proteinExistence type="predicted"/>
<dbReference type="HOGENOM" id="CLU_150328_0_0_1"/>
<dbReference type="PaxDb" id="4113-PGSC0003DMT400041554"/>
<dbReference type="Proteomes" id="UP000011115">
    <property type="component" value="Unassembled WGS sequence"/>
</dbReference>
<dbReference type="InParanoid" id="M1BBI3"/>
<dbReference type="EnsemblPlants" id="PGSC0003DMT400041554">
    <property type="protein sequence ID" value="PGSC0003DMT400041554"/>
    <property type="gene ID" value="PGSC0003DMG400016109"/>
</dbReference>